<accession>A0A0E3LUT9</accession>
<feature type="transmembrane region" description="Helical" evidence="1">
    <location>
        <begin position="456"/>
        <end position="475"/>
    </location>
</feature>
<evidence type="ECO:0000256" key="1">
    <source>
        <dbReference type="SAM" id="Phobius"/>
    </source>
</evidence>
<feature type="transmembrane region" description="Helical" evidence="1">
    <location>
        <begin position="372"/>
        <end position="390"/>
    </location>
</feature>
<feature type="transmembrane region" description="Helical" evidence="1">
    <location>
        <begin position="304"/>
        <end position="329"/>
    </location>
</feature>
<proteinExistence type="predicted"/>
<feature type="transmembrane region" description="Helical" evidence="1">
    <location>
        <begin position="335"/>
        <end position="352"/>
    </location>
</feature>
<keyword evidence="1" id="KW-1133">Transmembrane helix</keyword>
<organism evidence="2 3">
    <name type="scientific">Methanosarcina mazei S-6</name>
    <dbReference type="NCBI Taxonomy" id="213585"/>
    <lineage>
        <taxon>Archaea</taxon>
        <taxon>Methanobacteriati</taxon>
        <taxon>Methanobacteriota</taxon>
        <taxon>Stenosarchaea group</taxon>
        <taxon>Methanomicrobia</taxon>
        <taxon>Methanosarcinales</taxon>
        <taxon>Methanosarcinaceae</taxon>
        <taxon>Methanosarcina</taxon>
    </lineage>
</organism>
<name>A0A0E3LUT9_METMZ</name>
<dbReference type="HOGENOM" id="CLU_595308_0_0_2"/>
<evidence type="ECO:0000313" key="2">
    <source>
        <dbReference type="EMBL" id="AKB65851.1"/>
    </source>
</evidence>
<feature type="transmembrane region" description="Helical" evidence="1">
    <location>
        <begin position="481"/>
        <end position="499"/>
    </location>
</feature>
<dbReference type="Proteomes" id="UP000033097">
    <property type="component" value="Chromosome"/>
</dbReference>
<protein>
    <submittedName>
        <fullName evidence="2">Uncharacterized protein</fullName>
    </submittedName>
</protein>
<reference evidence="2 3" key="1">
    <citation type="submission" date="2014-07" db="EMBL/GenBank/DDBJ databases">
        <title>Methanogenic archaea and the global carbon cycle.</title>
        <authorList>
            <person name="Henriksen J.R."/>
            <person name="Luke J."/>
            <person name="Reinhart S."/>
            <person name="Benedict M.N."/>
            <person name="Youngblut N.D."/>
            <person name="Metcalf M.E."/>
            <person name="Whitaker R.J."/>
            <person name="Metcalf W.W."/>
        </authorList>
    </citation>
    <scope>NUCLEOTIDE SEQUENCE [LARGE SCALE GENOMIC DNA]</scope>
    <source>
        <strain evidence="2 3">S-6</strain>
    </source>
</reference>
<feature type="transmembrane region" description="Helical" evidence="1">
    <location>
        <begin position="71"/>
        <end position="93"/>
    </location>
</feature>
<keyword evidence="1" id="KW-0472">Membrane</keyword>
<dbReference type="AlphaFoldDB" id="A0A0E3LUT9"/>
<keyword evidence="1" id="KW-0812">Transmembrane</keyword>
<feature type="transmembrane region" description="Helical" evidence="1">
    <location>
        <begin position="113"/>
        <end position="138"/>
    </location>
</feature>
<gene>
    <name evidence="2" type="ORF">MSMAS_2655</name>
</gene>
<dbReference type="GeneID" id="24840400"/>
<dbReference type="PATRIC" id="fig|213585.10.peg.3350"/>
<dbReference type="EMBL" id="CP009512">
    <property type="protein sequence ID" value="AKB65851.1"/>
    <property type="molecule type" value="Genomic_DNA"/>
</dbReference>
<dbReference type="KEGG" id="mmj:MSMAS_2655"/>
<evidence type="ECO:0000313" key="3">
    <source>
        <dbReference type="Proteomes" id="UP000033097"/>
    </source>
</evidence>
<sequence length="506" mass="58525">MTLDFKACVALAGLCIAFGGYLDKEYNPVNTSMKRLLERSRSFNHYYIKEICDVFVKSFDYVFVNRFKHPLISYWLWVVIFICWGILLFFIAIGRLAYFSYPVSENGLVFTPIILSMSTFFVPSYLIISILFVGPFAISIPGYNYLFDQLVLIIKKERKIIFSSYGENKVRDIPVLNYLYDLMLLARHIRKIINEPYAENKFSRGSVPKCFFVSTCVAIFTITSMMLMAIIVRFGMNTQAMQESMQESGFPDLGFFHMDSLHYYSLFILMSLFVGVMFFIPSVYVYLFLLFIEKHRSLFDISPLIVMLNSIVAIALVAALNIDLVTPFIMEGNKFFVEFLPFIFLNILSDSLSILETRYMLSKVISGTPGKLVLFLFLDFLVSSLIYLIVPILNGDLKYFLDAILFKGQIAWVGIFYWSSLFTSIFLYMYVLGFFGMHILYKCSNIKYLVEKPSYSLGWILASIVMIFYLFSLGWEILTSHIFFIILLLLLVLLITKIFKKVSANN</sequence>
<feature type="transmembrane region" description="Helical" evidence="1">
    <location>
        <begin position="263"/>
        <end position="292"/>
    </location>
</feature>
<feature type="transmembrane region" description="Helical" evidence="1">
    <location>
        <begin position="410"/>
        <end position="435"/>
    </location>
</feature>
<feature type="transmembrane region" description="Helical" evidence="1">
    <location>
        <begin position="210"/>
        <end position="236"/>
    </location>
</feature>
<dbReference type="RefSeq" id="WP_048046701.1">
    <property type="nucleotide sequence ID" value="NZ_CP009512.1"/>
</dbReference>